<comment type="caution">
    <text evidence="1">The sequence shown here is derived from an EMBL/GenBank/DDBJ whole genome shotgun (WGS) entry which is preliminary data.</text>
</comment>
<reference evidence="1 2" key="1">
    <citation type="journal article" date="2018" name="BMC Genomics">
        <title>Comparative genome analyses reveal sequence features reflecting distinct modes of host-adaptation between dicot and monocot powdery mildew.</title>
        <authorList>
            <person name="Wu Y."/>
            <person name="Ma X."/>
            <person name="Pan Z."/>
            <person name="Kale S.D."/>
            <person name="Song Y."/>
            <person name="King H."/>
            <person name="Zhang Q."/>
            <person name="Presley C."/>
            <person name="Deng X."/>
            <person name="Wei C.I."/>
            <person name="Xiao S."/>
        </authorList>
    </citation>
    <scope>NUCLEOTIDE SEQUENCE [LARGE SCALE GENOMIC DNA]</scope>
    <source>
        <strain evidence="1">UMSG2</strain>
    </source>
</reference>
<dbReference type="OrthoDB" id="10604872at2759"/>
<sequence>MLKTHLESFLNQRLKRSQNESIVDILTLVTESQENFRKQAPIEDIFNVDHEFYTRPRRSTSTKKGEVKIIEFREITYS</sequence>
<dbReference type="Proteomes" id="UP000286134">
    <property type="component" value="Unassembled WGS sequence"/>
</dbReference>
<organism evidence="1 2">
    <name type="scientific">Erysiphe neolycopersici</name>
    <dbReference type="NCBI Taxonomy" id="212602"/>
    <lineage>
        <taxon>Eukaryota</taxon>
        <taxon>Fungi</taxon>
        <taxon>Dikarya</taxon>
        <taxon>Ascomycota</taxon>
        <taxon>Pezizomycotina</taxon>
        <taxon>Leotiomycetes</taxon>
        <taxon>Erysiphales</taxon>
        <taxon>Erysiphaceae</taxon>
        <taxon>Erysiphe</taxon>
    </lineage>
</organism>
<evidence type="ECO:0000313" key="2">
    <source>
        <dbReference type="Proteomes" id="UP000286134"/>
    </source>
</evidence>
<dbReference type="AlphaFoldDB" id="A0A420I7L1"/>
<dbReference type="EMBL" id="MCFK01000411">
    <property type="protein sequence ID" value="RKF65707.1"/>
    <property type="molecule type" value="Genomic_DNA"/>
</dbReference>
<keyword evidence="2" id="KW-1185">Reference proteome</keyword>
<evidence type="ECO:0000313" key="1">
    <source>
        <dbReference type="EMBL" id="RKF65707.1"/>
    </source>
</evidence>
<accession>A0A420I7L1</accession>
<proteinExistence type="predicted"/>
<name>A0A420I7L1_9PEZI</name>
<protein>
    <submittedName>
        <fullName evidence="1">Uncharacterized protein</fullName>
    </submittedName>
</protein>
<gene>
    <name evidence="1" type="ORF">OnM2_004030</name>
</gene>